<organism evidence="1 2">
    <name type="scientific">Crassostrea virginica</name>
    <name type="common">Eastern oyster</name>
    <dbReference type="NCBI Taxonomy" id="6565"/>
    <lineage>
        <taxon>Eukaryota</taxon>
        <taxon>Metazoa</taxon>
        <taxon>Spiralia</taxon>
        <taxon>Lophotrochozoa</taxon>
        <taxon>Mollusca</taxon>
        <taxon>Bivalvia</taxon>
        <taxon>Autobranchia</taxon>
        <taxon>Pteriomorphia</taxon>
        <taxon>Ostreida</taxon>
        <taxon>Ostreoidea</taxon>
        <taxon>Ostreidae</taxon>
        <taxon>Crassostrea</taxon>
    </lineage>
</organism>
<dbReference type="SUPFAM" id="SSF63825">
    <property type="entry name" value="YWTD domain"/>
    <property type="match status" value="1"/>
</dbReference>
<dbReference type="SMART" id="SM00135">
    <property type="entry name" value="LY"/>
    <property type="match status" value="1"/>
</dbReference>
<dbReference type="InterPro" id="IPR011042">
    <property type="entry name" value="6-blade_b-propeller_TolB-like"/>
</dbReference>
<proteinExistence type="predicted"/>
<dbReference type="KEGG" id="cvn:111112537"/>
<accession>A0A8B8BR31</accession>
<dbReference type="OrthoDB" id="10046193at2759"/>
<keyword evidence="1" id="KW-1185">Reference proteome</keyword>
<dbReference type="Proteomes" id="UP000694844">
    <property type="component" value="Chromosome 9"/>
</dbReference>
<evidence type="ECO:0000313" key="1">
    <source>
        <dbReference type="Proteomes" id="UP000694844"/>
    </source>
</evidence>
<dbReference type="RefSeq" id="XP_022305770.1">
    <property type="nucleotide sequence ID" value="XM_022450062.1"/>
</dbReference>
<evidence type="ECO:0000313" key="2">
    <source>
        <dbReference type="RefSeq" id="XP_022305770.1"/>
    </source>
</evidence>
<sequence>MDGTNTTYIATKDLTLPNGLAIDFSTNILYWVDGITDRVEFSNLDGGNRQVLTTITDEFLYTIGIHGKYLYYSGWNRPGITKINKTTGSTVPFMSQHPELGRLGRMDIYADDSIDVSPICSINNGRCSTFCFPTPLGRTCGCQDNVQLQSDQLTCEGGVIFNHIYILYHELK</sequence>
<name>A0A8B8BR31_CRAVI</name>
<dbReference type="AlphaFoldDB" id="A0A8B8BR31"/>
<reference evidence="2" key="1">
    <citation type="submission" date="2025-08" db="UniProtKB">
        <authorList>
            <consortium name="RefSeq"/>
        </authorList>
    </citation>
    <scope>IDENTIFICATION</scope>
    <source>
        <tissue evidence="2">Whole sample</tissue>
    </source>
</reference>
<dbReference type="SUPFAM" id="SSF57196">
    <property type="entry name" value="EGF/Laminin"/>
    <property type="match status" value="1"/>
</dbReference>
<dbReference type="PANTHER" id="PTHR46513">
    <property type="entry name" value="VITELLOGENIN RECEPTOR-LIKE PROTEIN-RELATED-RELATED"/>
    <property type="match status" value="1"/>
</dbReference>
<dbReference type="GeneID" id="111112537"/>
<dbReference type="Pfam" id="PF14670">
    <property type="entry name" value="FXa_inhibition"/>
    <property type="match status" value="1"/>
</dbReference>
<dbReference type="Gene3D" id="2.120.10.30">
    <property type="entry name" value="TolB, C-terminal domain"/>
    <property type="match status" value="1"/>
</dbReference>
<protein>
    <submittedName>
        <fullName evidence="2">Low-density lipoprotein receptor-related protein 4-like</fullName>
    </submittedName>
</protein>
<dbReference type="InterPro" id="IPR050778">
    <property type="entry name" value="Cueball_EGF_LRP_Nidogen"/>
</dbReference>
<dbReference type="InterPro" id="IPR000033">
    <property type="entry name" value="LDLR_classB_rpt"/>
</dbReference>
<gene>
    <name evidence="2" type="primary">LOC111112537</name>
</gene>